<sequence>MSSTTPPRPFDVAALFPQLAPMARTATRLHPRAGSPSPHDSSVGGPLLWPADEPWPHCDGPHEWDQVNEPTSAEDVRLLRRIQAAAASRADGVPGASGYTPQERAVIERINAGRPWPEGPIAMLPVAQLYLRDVPSLRLSGQADADLLQVLWCPFDHPEHPRTALFRRSAAAVTDILDTPPEPPAVQFSGYVPQPCLLSPEEVVEYPHFLELGKELQELLADWSRWQAAESAVDSAYAVAPQELYMDQLSVSPGWKAGGWSRWGLTDPMPRVCSTCGTGMDPLLTIATTEWNRGTASWAPEGDRTRHPLPPGVPPANHTRIDLARGYDLQLHVCPVSPDHPHLELVQ</sequence>
<dbReference type="STRING" id="1889.SAM40697_5410"/>
<proteinExistence type="predicted"/>
<evidence type="ECO:0000256" key="1">
    <source>
        <dbReference type="SAM" id="MobiDB-lite"/>
    </source>
</evidence>
<evidence type="ECO:0000313" key="2">
    <source>
        <dbReference type="EMBL" id="AKZ58980.1"/>
    </source>
</evidence>
<evidence type="ECO:0008006" key="4">
    <source>
        <dbReference type="Google" id="ProtNLM"/>
    </source>
</evidence>
<name>A0A0K2B0S9_STRA7</name>
<dbReference type="Gene3D" id="2.30.320.10">
    <property type="entry name" value="YwqG-like"/>
    <property type="match status" value="1"/>
</dbReference>
<organism evidence="2 3">
    <name type="scientific">Streptomyces ambofaciens (strain ATCC 23877 / 3486 / DSM 40053 / JCM 4204 / NBRC 12836 / NRRL B-2516)</name>
    <dbReference type="NCBI Taxonomy" id="278992"/>
    <lineage>
        <taxon>Bacteria</taxon>
        <taxon>Bacillati</taxon>
        <taxon>Actinomycetota</taxon>
        <taxon>Actinomycetes</taxon>
        <taxon>Kitasatosporales</taxon>
        <taxon>Streptomycetaceae</taxon>
        <taxon>Streptomyces</taxon>
    </lineage>
</organism>
<dbReference type="Proteomes" id="UP000061018">
    <property type="component" value="Chromosome"/>
</dbReference>
<gene>
    <name evidence="2" type="ORF">SAM23877_5935</name>
</gene>
<dbReference type="RefSeq" id="WP_053139172.1">
    <property type="nucleotide sequence ID" value="NZ_CP012382.1"/>
</dbReference>
<dbReference type="AlphaFoldDB" id="A0A0K2B0S9"/>
<dbReference type="KEGG" id="samb:SAM23877_5935"/>
<reference evidence="3" key="1">
    <citation type="journal article" date="2015" name="J. Biotechnol.">
        <title>Complete genome sequence of Streptomyces ambofaciens ATCC 23877, the spiramycin producer.</title>
        <authorList>
            <person name="Thibessard A."/>
            <person name="Haas D."/>
            <person name="Gerbaud C."/>
            <person name="Aigle B."/>
            <person name="Lautru S."/>
            <person name="Pernodet J.L."/>
            <person name="Leblond P."/>
        </authorList>
    </citation>
    <scope>NUCLEOTIDE SEQUENCE [LARGE SCALE GENOMIC DNA]</scope>
    <source>
        <strain evidence="3">ATCC 23877 / 3486 / DSM 40053 / JCM 4204 / NBRC 12836 / NRRL B-2516</strain>
    </source>
</reference>
<accession>A0A0K2B0S9</accession>
<protein>
    <recommendedName>
        <fullName evidence="4">LigA protein</fullName>
    </recommendedName>
</protein>
<evidence type="ECO:0000313" key="3">
    <source>
        <dbReference type="Proteomes" id="UP000061018"/>
    </source>
</evidence>
<feature type="region of interest" description="Disordered" evidence="1">
    <location>
        <begin position="25"/>
        <end position="44"/>
    </location>
</feature>
<dbReference type="EMBL" id="CP012382">
    <property type="protein sequence ID" value="AKZ58980.1"/>
    <property type="molecule type" value="Genomic_DNA"/>
</dbReference>